<dbReference type="EMBL" id="CAFAAI010000293">
    <property type="protein sequence ID" value="CAB4810173.1"/>
    <property type="molecule type" value="Genomic_DNA"/>
</dbReference>
<accession>A0A6J6YPK4</accession>
<dbReference type="Gene3D" id="3.90.79.10">
    <property type="entry name" value="Nucleoside Triphosphate Pyrophosphohydrolase"/>
    <property type="match status" value="1"/>
</dbReference>
<feature type="domain" description="Nudix hydrolase" evidence="1">
    <location>
        <begin position="3"/>
        <end position="68"/>
    </location>
</feature>
<dbReference type="AlphaFoldDB" id="A0A6J6YPK4"/>
<dbReference type="Pfam" id="PF00293">
    <property type="entry name" value="NUDIX"/>
    <property type="match status" value="1"/>
</dbReference>
<sequence length="107" mass="11788">MVVKEVLEETGIECEPVQIIAVLDGQRMGFTRFAMYMLLFHCRATGGELKAHPLETADVGWFSRDSLPAGAAGASWWGPMAFAAIDGQPMAAMFEPPRSPIWRGEHH</sequence>
<dbReference type="SUPFAM" id="SSF55811">
    <property type="entry name" value="Nudix"/>
    <property type="match status" value="1"/>
</dbReference>
<organism evidence="2">
    <name type="scientific">freshwater metagenome</name>
    <dbReference type="NCBI Taxonomy" id="449393"/>
    <lineage>
        <taxon>unclassified sequences</taxon>
        <taxon>metagenomes</taxon>
        <taxon>ecological metagenomes</taxon>
    </lineage>
</organism>
<evidence type="ECO:0000259" key="1">
    <source>
        <dbReference type="Pfam" id="PF00293"/>
    </source>
</evidence>
<evidence type="ECO:0000313" key="2">
    <source>
        <dbReference type="EMBL" id="CAB4810173.1"/>
    </source>
</evidence>
<name>A0A6J6YPK4_9ZZZZ</name>
<gene>
    <name evidence="2" type="ORF">UFOPK2992_01523</name>
</gene>
<dbReference type="InterPro" id="IPR015797">
    <property type="entry name" value="NUDIX_hydrolase-like_dom_sf"/>
</dbReference>
<proteinExistence type="predicted"/>
<reference evidence="2" key="1">
    <citation type="submission" date="2020-05" db="EMBL/GenBank/DDBJ databases">
        <authorList>
            <person name="Chiriac C."/>
            <person name="Salcher M."/>
            <person name="Ghai R."/>
            <person name="Kavagutti S V."/>
        </authorList>
    </citation>
    <scope>NUCLEOTIDE SEQUENCE</scope>
</reference>
<protein>
    <submittedName>
        <fullName evidence="2">Unannotated protein</fullName>
    </submittedName>
</protein>
<dbReference type="InterPro" id="IPR000086">
    <property type="entry name" value="NUDIX_hydrolase_dom"/>
</dbReference>